<dbReference type="OrthoDB" id="7658896at2"/>
<feature type="transmembrane region" description="Helical" evidence="1">
    <location>
        <begin position="16"/>
        <end position="38"/>
    </location>
</feature>
<evidence type="ECO:0000313" key="3">
    <source>
        <dbReference type="Proteomes" id="UP000309550"/>
    </source>
</evidence>
<keyword evidence="1" id="KW-0472">Membrane</keyword>
<dbReference type="EMBL" id="VANS01000001">
    <property type="protein sequence ID" value="TMM54948.1"/>
    <property type="molecule type" value="Genomic_DNA"/>
</dbReference>
<dbReference type="Pfam" id="PF17272">
    <property type="entry name" value="DUF5337"/>
    <property type="match status" value="1"/>
</dbReference>
<proteinExistence type="predicted"/>
<evidence type="ECO:0000313" key="2">
    <source>
        <dbReference type="EMBL" id="TMM54948.1"/>
    </source>
</evidence>
<keyword evidence="3" id="KW-1185">Reference proteome</keyword>
<evidence type="ECO:0008006" key="4">
    <source>
        <dbReference type="Google" id="ProtNLM"/>
    </source>
</evidence>
<dbReference type="Proteomes" id="UP000309550">
    <property type="component" value="Unassembled WGS sequence"/>
</dbReference>
<accession>A0A5S3PKJ6</accession>
<dbReference type="RefSeq" id="WP_138661118.1">
    <property type="nucleotide sequence ID" value="NZ_VANS01000001.1"/>
</dbReference>
<dbReference type="InterPro" id="IPR020308">
    <property type="entry name" value="Uncharacterised_Ynq1"/>
</dbReference>
<evidence type="ECO:0000256" key="1">
    <source>
        <dbReference type="SAM" id="Phobius"/>
    </source>
</evidence>
<sequence>MTDEEQDRQLAARSRMVSLVIAGTMILWLVLQVVAPQLGLPGRYALLFDFAALAALFWALVVSFQIRRARKALRSKT</sequence>
<dbReference type="AlphaFoldDB" id="A0A5S3PKJ6"/>
<keyword evidence="1" id="KW-0812">Transmembrane</keyword>
<reference evidence="2 3" key="1">
    <citation type="submission" date="2019-05" db="EMBL/GenBank/DDBJ databases">
        <title>Sulfitobacter sabulilitoris sp. nov., isolated from a marine sand.</title>
        <authorList>
            <person name="Yoon J.-H."/>
        </authorList>
    </citation>
    <scope>NUCLEOTIDE SEQUENCE [LARGE SCALE GENOMIC DNA]</scope>
    <source>
        <strain evidence="2 3">HSMS-29</strain>
    </source>
</reference>
<feature type="transmembrane region" description="Helical" evidence="1">
    <location>
        <begin position="44"/>
        <end position="66"/>
    </location>
</feature>
<comment type="caution">
    <text evidence="2">The sequence shown here is derived from an EMBL/GenBank/DDBJ whole genome shotgun (WGS) entry which is preliminary data.</text>
</comment>
<name>A0A5S3PKJ6_9RHOB</name>
<organism evidence="2 3">
    <name type="scientific">Sulfitobacter sabulilitoris</name>
    <dbReference type="NCBI Taxonomy" id="2562655"/>
    <lineage>
        <taxon>Bacteria</taxon>
        <taxon>Pseudomonadati</taxon>
        <taxon>Pseudomonadota</taxon>
        <taxon>Alphaproteobacteria</taxon>
        <taxon>Rhodobacterales</taxon>
        <taxon>Roseobacteraceae</taxon>
        <taxon>Sulfitobacter</taxon>
    </lineage>
</organism>
<protein>
    <recommendedName>
        <fullName evidence="4">DUF5337 domain-containing protein</fullName>
    </recommendedName>
</protein>
<gene>
    <name evidence="2" type="ORF">FDT80_05055</name>
</gene>
<keyword evidence="1" id="KW-1133">Transmembrane helix</keyword>